<organism evidence="4 5">
    <name type="scientific">Labilithrix luteola</name>
    <dbReference type="NCBI Taxonomy" id="1391654"/>
    <lineage>
        <taxon>Bacteria</taxon>
        <taxon>Pseudomonadati</taxon>
        <taxon>Myxococcota</taxon>
        <taxon>Polyangia</taxon>
        <taxon>Polyangiales</taxon>
        <taxon>Labilitrichaceae</taxon>
        <taxon>Labilithrix</taxon>
    </lineage>
</organism>
<feature type="signal peptide" evidence="2">
    <location>
        <begin position="1"/>
        <end position="22"/>
    </location>
</feature>
<dbReference type="PROSITE" id="PS50234">
    <property type="entry name" value="VWFA"/>
    <property type="match status" value="1"/>
</dbReference>
<feature type="domain" description="VWFA" evidence="3">
    <location>
        <begin position="66"/>
        <end position="261"/>
    </location>
</feature>
<dbReference type="STRING" id="1391654.AKJ09_04063"/>
<dbReference type="SUPFAM" id="SSF53300">
    <property type="entry name" value="vWA-like"/>
    <property type="match status" value="1"/>
</dbReference>
<evidence type="ECO:0000313" key="4">
    <source>
        <dbReference type="EMBL" id="AKU97399.1"/>
    </source>
</evidence>
<dbReference type="InterPro" id="IPR036465">
    <property type="entry name" value="vWFA_dom_sf"/>
</dbReference>
<dbReference type="KEGG" id="llu:AKJ09_04063"/>
<feature type="chain" id="PRO_5005466472" description="VWFA domain-containing protein" evidence="2">
    <location>
        <begin position="23"/>
        <end position="351"/>
    </location>
</feature>
<gene>
    <name evidence="4" type="ORF">AKJ09_04063</name>
</gene>
<evidence type="ECO:0000313" key="5">
    <source>
        <dbReference type="Proteomes" id="UP000064967"/>
    </source>
</evidence>
<keyword evidence="5" id="KW-1185">Reference proteome</keyword>
<dbReference type="RefSeq" id="WP_169927646.1">
    <property type="nucleotide sequence ID" value="NZ_CP012333.1"/>
</dbReference>
<feature type="compositionally biased region" description="Polar residues" evidence="1">
    <location>
        <begin position="28"/>
        <end position="40"/>
    </location>
</feature>
<dbReference type="Gene3D" id="3.40.50.410">
    <property type="entry name" value="von Willebrand factor, type A domain"/>
    <property type="match status" value="1"/>
</dbReference>
<reference evidence="4 5" key="1">
    <citation type="submission" date="2015-08" db="EMBL/GenBank/DDBJ databases">
        <authorList>
            <person name="Babu N.S."/>
            <person name="Beckwith C.J."/>
            <person name="Beseler K.G."/>
            <person name="Brison A."/>
            <person name="Carone J.V."/>
            <person name="Caskin T.P."/>
            <person name="Diamond M."/>
            <person name="Durham M.E."/>
            <person name="Foxe J.M."/>
            <person name="Go M."/>
            <person name="Henderson B.A."/>
            <person name="Jones I.B."/>
            <person name="McGettigan J.A."/>
            <person name="Micheletti S.J."/>
            <person name="Nasrallah M.E."/>
            <person name="Ortiz D."/>
            <person name="Piller C.R."/>
            <person name="Privatt S.R."/>
            <person name="Schneider S.L."/>
            <person name="Sharp S."/>
            <person name="Smith T.C."/>
            <person name="Stanton J.D."/>
            <person name="Ullery H.E."/>
            <person name="Wilson R.J."/>
            <person name="Serrano M.G."/>
            <person name="Buck G."/>
            <person name="Lee V."/>
            <person name="Wang Y."/>
            <person name="Carvalho R."/>
            <person name="Voegtly L."/>
            <person name="Shi R."/>
            <person name="Duckworth R."/>
            <person name="Johnson A."/>
            <person name="Loviza R."/>
            <person name="Walstead R."/>
            <person name="Shah Z."/>
            <person name="Kiflezghi M."/>
            <person name="Wade K."/>
            <person name="Ball S.L."/>
            <person name="Bradley K.W."/>
            <person name="Asai D.J."/>
            <person name="Bowman C.A."/>
            <person name="Russell D.A."/>
            <person name="Pope W.H."/>
            <person name="Jacobs-Sera D."/>
            <person name="Hendrix R.W."/>
            <person name="Hatfull G.F."/>
        </authorList>
    </citation>
    <scope>NUCLEOTIDE SEQUENCE [LARGE SCALE GENOMIC DNA]</scope>
    <source>
        <strain evidence="4 5">DSM 27648</strain>
    </source>
</reference>
<dbReference type="CDD" id="cd00198">
    <property type="entry name" value="vWFA"/>
    <property type="match status" value="1"/>
</dbReference>
<keyword evidence="2" id="KW-0732">Signal</keyword>
<dbReference type="EMBL" id="CP012333">
    <property type="protein sequence ID" value="AKU97399.1"/>
    <property type="molecule type" value="Genomic_DNA"/>
</dbReference>
<dbReference type="Proteomes" id="UP000064967">
    <property type="component" value="Chromosome"/>
</dbReference>
<dbReference type="InterPro" id="IPR002035">
    <property type="entry name" value="VWF_A"/>
</dbReference>
<feature type="region of interest" description="Disordered" evidence="1">
    <location>
        <begin position="28"/>
        <end position="47"/>
    </location>
</feature>
<dbReference type="Pfam" id="PF00092">
    <property type="entry name" value="VWA"/>
    <property type="match status" value="1"/>
</dbReference>
<evidence type="ECO:0000256" key="2">
    <source>
        <dbReference type="SAM" id="SignalP"/>
    </source>
</evidence>
<evidence type="ECO:0000259" key="3">
    <source>
        <dbReference type="PROSITE" id="PS50234"/>
    </source>
</evidence>
<name>A0A0K1PW81_9BACT</name>
<dbReference type="AlphaFoldDB" id="A0A0K1PW81"/>
<protein>
    <recommendedName>
        <fullName evidence="3">VWFA domain-containing protein</fullName>
    </recommendedName>
</protein>
<accession>A0A0K1PW81</accession>
<proteinExistence type="predicted"/>
<sequence>MAGTEWLRRALFLAPLLSVALACSSSDRSFDNGETQTLGDASTPKPDATIQACTGTSLGASHRPLDLFILLDRSLSMDGAPWDAARGALEDFFANPQVSDVQAALNYFPNDGDTNVSTCVLDFYRQFAVGLGPLPAHAPELAASLDRTNGKGNGTPTAAALRGALETAVDYKRTHADRTVALVLVSDGVPTTCTPDPSVLAAMAQSANTEYGTLTFAIGIGIEPVGLMNNIAKAGGTGQALNVNNPSELTVQLRRAQANAVGCEFVIPKTAPGGGVVDPSLVNVVVTDGDVPRNLPKTGERATCANREGWYYDNPTTPTTVRLCPASCDLLVAGKEPKIDVTFGCQTEGPR</sequence>
<evidence type="ECO:0000256" key="1">
    <source>
        <dbReference type="SAM" id="MobiDB-lite"/>
    </source>
</evidence>
<dbReference type="SMART" id="SM00327">
    <property type="entry name" value="VWA"/>
    <property type="match status" value="1"/>
</dbReference>